<organism evidence="2 3">
    <name type="scientific">Lentinula edodes</name>
    <name type="common">Shiitake mushroom</name>
    <name type="synonym">Lentinus edodes</name>
    <dbReference type="NCBI Taxonomy" id="5353"/>
    <lineage>
        <taxon>Eukaryota</taxon>
        <taxon>Fungi</taxon>
        <taxon>Dikarya</taxon>
        <taxon>Basidiomycota</taxon>
        <taxon>Agaricomycotina</taxon>
        <taxon>Agaricomycetes</taxon>
        <taxon>Agaricomycetidae</taxon>
        <taxon>Agaricales</taxon>
        <taxon>Marasmiineae</taxon>
        <taxon>Omphalotaceae</taxon>
        <taxon>Lentinula</taxon>
    </lineage>
</organism>
<proteinExistence type="predicted"/>
<evidence type="ECO:0000313" key="2">
    <source>
        <dbReference type="EMBL" id="GAW05855.1"/>
    </source>
</evidence>
<reference evidence="2 3" key="1">
    <citation type="submission" date="2016-08" db="EMBL/GenBank/DDBJ databases">
        <authorList>
            <consortium name="Lentinula edodes genome sequencing consortium"/>
            <person name="Sakamoto Y."/>
            <person name="Nakade K."/>
            <person name="Sato S."/>
            <person name="Yoshida Y."/>
            <person name="Miyazaki K."/>
            <person name="Natsume S."/>
            <person name="Konno N."/>
        </authorList>
    </citation>
    <scope>NUCLEOTIDE SEQUENCE [LARGE SCALE GENOMIC DNA]</scope>
    <source>
        <strain evidence="2 3">NBRC 111202</strain>
    </source>
</reference>
<evidence type="ECO:0000256" key="1">
    <source>
        <dbReference type="SAM" id="MobiDB-lite"/>
    </source>
</evidence>
<feature type="compositionally biased region" description="Basic and acidic residues" evidence="1">
    <location>
        <begin position="8"/>
        <end position="22"/>
    </location>
</feature>
<dbReference type="EMBL" id="BDGU01000277">
    <property type="protein sequence ID" value="GAW05855.1"/>
    <property type="molecule type" value="Genomic_DNA"/>
</dbReference>
<feature type="compositionally biased region" description="Polar residues" evidence="1">
    <location>
        <begin position="23"/>
        <end position="36"/>
    </location>
</feature>
<comment type="caution">
    <text evidence="2">The sequence shown here is derived from an EMBL/GenBank/DDBJ whole genome shotgun (WGS) entry which is preliminary data.</text>
</comment>
<dbReference type="Proteomes" id="UP000188533">
    <property type="component" value="Unassembled WGS sequence"/>
</dbReference>
<keyword evidence="3" id="KW-1185">Reference proteome</keyword>
<evidence type="ECO:0000313" key="3">
    <source>
        <dbReference type="Proteomes" id="UP000188533"/>
    </source>
</evidence>
<name>A0A1Q3EF61_LENED</name>
<sequence>MCINQPKSPHDLRNTQKTDNPRHTGTTLARSSGVPSNASMFNLPGPLIGTHTVLSYLVRTSCYGRIVTFADVKTRRNTYRWTLQ</sequence>
<feature type="region of interest" description="Disordered" evidence="1">
    <location>
        <begin position="1"/>
        <end position="36"/>
    </location>
</feature>
<reference evidence="2 3" key="2">
    <citation type="submission" date="2017-02" db="EMBL/GenBank/DDBJ databases">
        <title>A genome survey and senescence transcriptome analysis in Lentinula edodes.</title>
        <authorList>
            <person name="Sakamoto Y."/>
            <person name="Nakade K."/>
            <person name="Sato S."/>
            <person name="Yoshida Y."/>
            <person name="Miyazaki K."/>
            <person name="Natsume S."/>
            <person name="Konno N."/>
        </authorList>
    </citation>
    <scope>NUCLEOTIDE SEQUENCE [LARGE SCALE GENOMIC DNA]</scope>
    <source>
        <strain evidence="2 3">NBRC 111202</strain>
    </source>
</reference>
<gene>
    <name evidence="2" type="ORF">LENED_007740</name>
</gene>
<accession>A0A1Q3EF61</accession>
<dbReference type="AlphaFoldDB" id="A0A1Q3EF61"/>
<protein>
    <submittedName>
        <fullName evidence="2">Uncharacterized protein</fullName>
    </submittedName>
</protein>